<keyword evidence="7" id="KW-0812">Transmembrane</keyword>
<dbReference type="PANTHER" id="PTHR48053">
    <property type="entry name" value="LEUCINE RICH REPEAT FAMILY PROTEIN, EXPRESSED"/>
    <property type="match status" value="1"/>
</dbReference>
<organism evidence="19 20">
    <name type="scientific">Cajanus cajan</name>
    <name type="common">Pigeon pea</name>
    <name type="synonym">Cajanus indicus</name>
    <dbReference type="NCBI Taxonomy" id="3821"/>
    <lineage>
        <taxon>Eukaryota</taxon>
        <taxon>Viridiplantae</taxon>
        <taxon>Streptophyta</taxon>
        <taxon>Embryophyta</taxon>
        <taxon>Tracheophyta</taxon>
        <taxon>Spermatophyta</taxon>
        <taxon>Magnoliopsida</taxon>
        <taxon>eudicotyledons</taxon>
        <taxon>Gunneridae</taxon>
        <taxon>Pentapetalae</taxon>
        <taxon>rosids</taxon>
        <taxon>fabids</taxon>
        <taxon>Fabales</taxon>
        <taxon>Fabaceae</taxon>
        <taxon>Papilionoideae</taxon>
        <taxon>50 kb inversion clade</taxon>
        <taxon>NPAAA clade</taxon>
        <taxon>indigoferoid/millettioid clade</taxon>
        <taxon>Phaseoleae</taxon>
        <taxon>Cajanus</taxon>
    </lineage>
</organism>
<gene>
    <name evidence="19" type="ORF">KK1_026225</name>
</gene>
<evidence type="ECO:0000256" key="6">
    <source>
        <dbReference type="ARBA" id="ARBA00022679"/>
    </source>
</evidence>
<dbReference type="GO" id="GO:0004674">
    <property type="term" value="F:protein serine/threonine kinase activity"/>
    <property type="evidence" value="ECO:0007669"/>
    <property type="project" value="UniProtKB-KW"/>
</dbReference>
<dbReference type="Pfam" id="PF00069">
    <property type="entry name" value="Pkinase"/>
    <property type="match status" value="1"/>
</dbReference>
<evidence type="ECO:0000313" key="19">
    <source>
        <dbReference type="EMBL" id="KYP51869.1"/>
    </source>
</evidence>
<dbReference type="SUPFAM" id="SSF52058">
    <property type="entry name" value="L domain-like"/>
    <property type="match status" value="1"/>
</dbReference>
<keyword evidence="20" id="KW-1185">Reference proteome</keyword>
<dbReference type="InterPro" id="IPR008271">
    <property type="entry name" value="Ser/Thr_kinase_AS"/>
</dbReference>
<keyword evidence="12" id="KW-0067">ATP-binding</keyword>
<dbReference type="Gramene" id="C.cajan_24752.t">
    <property type="protein sequence ID" value="C.cajan_24752.t"/>
    <property type="gene ID" value="C.cajan_24752"/>
</dbReference>
<dbReference type="Gene3D" id="3.80.10.10">
    <property type="entry name" value="Ribonuclease Inhibitor"/>
    <property type="match status" value="3"/>
</dbReference>
<name>A0A151SAV6_CAJCA</name>
<keyword evidence="16" id="KW-0325">Glycoprotein</keyword>
<keyword evidence="9" id="KW-0677">Repeat</keyword>
<evidence type="ECO:0000256" key="5">
    <source>
        <dbReference type="ARBA" id="ARBA00022614"/>
    </source>
</evidence>
<dbReference type="InterPro" id="IPR032675">
    <property type="entry name" value="LRR_dom_sf"/>
</dbReference>
<keyword evidence="13" id="KW-1133">Transmembrane helix</keyword>
<dbReference type="AlphaFoldDB" id="A0A151SAV6"/>
<keyword evidence="10" id="KW-0547">Nucleotide-binding</keyword>
<keyword evidence="11 19" id="KW-0418">Kinase</keyword>
<dbReference type="InterPro" id="IPR013210">
    <property type="entry name" value="LRR_N_plant-typ"/>
</dbReference>
<evidence type="ECO:0000256" key="10">
    <source>
        <dbReference type="ARBA" id="ARBA00022741"/>
    </source>
</evidence>
<evidence type="ECO:0000256" key="9">
    <source>
        <dbReference type="ARBA" id="ARBA00022737"/>
    </source>
</evidence>
<dbReference type="SUPFAM" id="SSF56112">
    <property type="entry name" value="Protein kinase-like (PK-like)"/>
    <property type="match status" value="1"/>
</dbReference>
<keyword evidence="14" id="KW-0472">Membrane</keyword>
<evidence type="ECO:0000256" key="2">
    <source>
        <dbReference type="ARBA" id="ARBA00008684"/>
    </source>
</evidence>
<sequence length="878" mass="95606">MALLLPLFLFLFLLGQSTTWALTQDGLYLYRWKLSLDDPDSSLSSWNNGHPTPCNWAGVTCGPTNSTVSSLDLSSFNLAGPFLPSLLCRLPNLSSIIMYNNSINESLPLQISLCTSLTHLDLSQNLLTGLLPHTLPLLPNLLHLDLTGNNFSGPIPPSFGTFPKLQVLSLVLNLLDHTLPPSLFNVTTLRTLNLSYNPFLPSPLPPSLGNLTNLRTLWLTACNLVGPIPDSLGNLPDLRLLDLALNNLHGPIPSSLTRLTNLKQLELYNNSLSAHLPQGMSNLTSLRLFDVSMNHLTGPIPDHLCRLPLQSLNLYENSFTGQLPPSIALSPNLYELRLFGNKLAGDLPEDLGKNAPLVWLDVSSNRFSGQIPATVCEKGQLEELLMLENDFSGGIPPSLGACRSLTRVRLGNNRLSGEVPAAMWGLPHVYLLELVGNSFNGSIARTIGGARNLSLLILTNNSFSGVIPDEVGWLENLQEFSGGDNKFSGRLPGSIVKLAQLGTLDLHSNQLSGELPKGIQSWKKLNDLNLANNEMGRLPPLLAKDMYRASFMGNPGLCGDFKGLCDGKGEGSGSSGKVYKVVLSSGEAVAVKKIWGGARKQIDSGDVERGQFHQDSAFDAEVETLGKIRHKNIVKLWCCCTTRDSKLLVYEYMPNGSLGDLLHSNKGGLLDWPTRYKIAVDAAEGLSYLHHDCVPSIVHRDVKSNNILLDGDFGARVADFGVAKVVDATGKGTKSMSVIAGSCGYIAPEYAYTLRVNEKSDIYSFGVVILELVTGRRPIDPEFGEKDLVMWACTTLDQKGVDHVLDSRLDSCFKEEICKVFNIGLMCTSPLPINRPAMRRVVKMLQEVGTENLTKPAKKDGKLSPYYYDDGSDHGSVA</sequence>
<evidence type="ECO:0000256" key="12">
    <source>
        <dbReference type="ARBA" id="ARBA00022840"/>
    </source>
</evidence>
<dbReference type="InterPro" id="IPR051716">
    <property type="entry name" value="Plant_RL_S/T_kinase"/>
</dbReference>
<evidence type="ECO:0000256" key="1">
    <source>
        <dbReference type="ARBA" id="ARBA00004251"/>
    </source>
</evidence>
<dbReference type="FunFam" id="1.10.510.10:FF:000201">
    <property type="entry name" value="Leucine-rich repeat receptor-like serine/threonine-protein kinase"/>
    <property type="match status" value="1"/>
</dbReference>
<dbReference type="InterPro" id="IPR001611">
    <property type="entry name" value="Leu-rich_rpt"/>
</dbReference>
<evidence type="ECO:0000256" key="14">
    <source>
        <dbReference type="ARBA" id="ARBA00023136"/>
    </source>
</evidence>
<dbReference type="FunFam" id="3.80.10.10:FF:000077">
    <property type="entry name" value="LRR receptor-like serine/threonine-protein kinase ERL1"/>
    <property type="match status" value="1"/>
</dbReference>
<dbReference type="PROSITE" id="PS00108">
    <property type="entry name" value="PROTEIN_KINASE_ST"/>
    <property type="match status" value="1"/>
</dbReference>
<dbReference type="SUPFAM" id="SSF52047">
    <property type="entry name" value="RNI-like"/>
    <property type="match status" value="1"/>
</dbReference>
<dbReference type="SMART" id="SM00220">
    <property type="entry name" value="S_TKc"/>
    <property type="match status" value="1"/>
</dbReference>
<keyword evidence="4" id="KW-0723">Serine/threonine-protein kinase</keyword>
<evidence type="ECO:0000256" key="17">
    <source>
        <dbReference type="SAM" id="SignalP"/>
    </source>
</evidence>
<evidence type="ECO:0000259" key="18">
    <source>
        <dbReference type="PROSITE" id="PS50011"/>
    </source>
</evidence>
<dbReference type="Pfam" id="PF08263">
    <property type="entry name" value="LRRNT_2"/>
    <property type="match status" value="1"/>
</dbReference>
<keyword evidence="15 19" id="KW-0675">Receptor</keyword>
<dbReference type="Pfam" id="PF00560">
    <property type="entry name" value="LRR_1"/>
    <property type="match status" value="7"/>
</dbReference>
<dbReference type="STRING" id="3821.A0A151SAV6"/>
<proteinExistence type="inferred from homology"/>
<feature type="signal peptide" evidence="17">
    <location>
        <begin position="1"/>
        <end position="21"/>
    </location>
</feature>
<dbReference type="GO" id="GO:0005886">
    <property type="term" value="C:plasma membrane"/>
    <property type="evidence" value="ECO:0007669"/>
    <property type="project" value="UniProtKB-SubCell"/>
</dbReference>
<dbReference type="FunFam" id="3.80.10.10:FF:000453">
    <property type="entry name" value="Leucine-rich receptor-like protein kinase family protein"/>
    <property type="match status" value="1"/>
</dbReference>
<evidence type="ECO:0000256" key="13">
    <source>
        <dbReference type="ARBA" id="ARBA00022989"/>
    </source>
</evidence>
<dbReference type="GO" id="GO:0051707">
    <property type="term" value="P:response to other organism"/>
    <property type="evidence" value="ECO:0007669"/>
    <property type="project" value="UniProtKB-ARBA"/>
</dbReference>
<evidence type="ECO:0000256" key="8">
    <source>
        <dbReference type="ARBA" id="ARBA00022729"/>
    </source>
</evidence>
<dbReference type="PROSITE" id="PS50011">
    <property type="entry name" value="PROTEIN_KINASE_DOM"/>
    <property type="match status" value="1"/>
</dbReference>
<evidence type="ECO:0000256" key="16">
    <source>
        <dbReference type="ARBA" id="ARBA00023180"/>
    </source>
</evidence>
<evidence type="ECO:0000256" key="4">
    <source>
        <dbReference type="ARBA" id="ARBA00022527"/>
    </source>
</evidence>
<dbReference type="InterPro" id="IPR003591">
    <property type="entry name" value="Leu-rich_rpt_typical-subtyp"/>
</dbReference>
<evidence type="ECO:0000256" key="7">
    <source>
        <dbReference type="ARBA" id="ARBA00022692"/>
    </source>
</evidence>
<keyword evidence="8 17" id="KW-0732">Signal</keyword>
<keyword evidence="5" id="KW-0433">Leucine-rich repeat</keyword>
<dbReference type="GO" id="GO:0005524">
    <property type="term" value="F:ATP binding"/>
    <property type="evidence" value="ECO:0007669"/>
    <property type="project" value="UniProtKB-KW"/>
</dbReference>
<dbReference type="InterPro" id="IPR011009">
    <property type="entry name" value="Kinase-like_dom_sf"/>
</dbReference>
<comment type="subcellular location">
    <subcellularLocation>
        <location evidence="1">Cell membrane</location>
        <topology evidence="1">Single-pass type I membrane protein</topology>
    </subcellularLocation>
</comment>
<dbReference type="OMA" id="CTHAANE"/>
<feature type="domain" description="Protein kinase" evidence="18">
    <location>
        <begin position="564"/>
        <end position="853"/>
    </location>
</feature>
<evidence type="ECO:0000313" key="20">
    <source>
        <dbReference type="Proteomes" id="UP000075243"/>
    </source>
</evidence>
<evidence type="ECO:0000256" key="3">
    <source>
        <dbReference type="ARBA" id="ARBA00012513"/>
    </source>
</evidence>
<keyword evidence="6" id="KW-0808">Transferase</keyword>
<dbReference type="EC" id="2.7.11.1" evidence="3"/>
<dbReference type="EMBL" id="KQ483431">
    <property type="protein sequence ID" value="KYP51869.1"/>
    <property type="molecule type" value="Genomic_DNA"/>
</dbReference>
<dbReference type="PANTHER" id="PTHR48053:SF159">
    <property type="entry name" value="PROTEIN KINASE DOMAIN-CONTAINING PROTEIN"/>
    <property type="match status" value="1"/>
</dbReference>
<dbReference type="Gene3D" id="3.30.200.20">
    <property type="entry name" value="Phosphorylase Kinase, domain 1"/>
    <property type="match status" value="1"/>
</dbReference>
<protein>
    <recommendedName>
        <fullName evidence="3">non-specific serine/threonine protein kinase</fullName>
        <ecNumber evidence="3">2.7.11.1</ecNumber>
    </recommendedName>
</protein>
<dbReference type="FunFam" id="3.80.10.10:FF:000233">
    <property type="entry name" value="Leucine-rich repeat receptor-like protein kinase TDR"/>
    <property type="match status" value="1"/>
</dbReference>
<reference evidence="19" key="1">
    <citation type="journal article" date="2012" name="Nat. Biotechnol.">
        <title>Draft genome sequence of pigeonpea (Cajanus cajan), an orphan legume crop of resource-poor farmers.</title>
        <authorList>
            <person name="Varshney R.K."/>
            <person name="Chen W."/>
            <person name="Li Y."/>
            <person name="Bharti A.K."/>
            <person name="Saxena R.K."/>
            <person name="Schlueter J.A."/>
            <person name="Donoghue M.T."/>
            <person name="Azam S."/>
            <person name="Fan G."/>
            <person name="Whaley A.M."/>
            <person name="Farmer A.D."/>
            <person name="Sheridan J."/>
            <person name="Iwata A."/>
            <person name="Tuteja R."/>
            <person name="Penmetsa R.V."/>
            <person name="Wu W."/>
            <person name="Upadhyaya H.D."/>
            <person name="Yang S.P."/>
            <person name="Shah T."/>
            <person name="Saxena K.B."/>
            <person name="Michael T."/>
            <person name="McCombie W.R."/>
            <person name="Yang B."/>
            <person name="Zhang G."/>
            <person name="Yang H."/>
            <person name="Wang J."/>
            <person name="Spillane C."/>
            <person name="Cook D.R."/>
            <person name="May G.D."/>
            <person name="Xu X."/>
            <person name="Jackson S.A."/>
        </authorList>
    </citation>
    <scope>NUCLEOTIDE SEQUENCE [LARGE SCALE GENOMIC DNA]</scope>
</reference>
<dbReference type="Proteomes" id="UP000075243">
    <property type="component" value="Unassembled WGS sequence"/>
</dbReference>
<dbReference type="SMART" id="SM00369">
    <property type="entry name" value="LRR_TYP"/>
    <property type="match status" value="8"/>
</dbReference>
<dbReference type="Gene3D" id="1.10.510.10">
    <property type="entry name" value="Transferase(Phosphotransferase) domain 1"/>
    <property type="match status" value="1"/>
</dbReference>
<evidence type="ECO:0000256" key="15">
    <source>
        <dbReference type="ARBA" id="ARBA00023170"/>
    </source>
</evidence>
<dbReference type="GO" id="GO:0006952">
    <property type="term" value="P:defense response"/>
    <property type="evidence" value="ECO:0007669"/>
    <property type="project" value="UniProtKB-ARBA"/>
</dbReference>
<evidence type="ECO:0000256" key="11">
    <source>
        <dbReference type="ARBA" id="ARBA00022777"/>
    </source>
</evidence>
<accession>A0A151SAV6</accession>
<dbReference type="GO" id="GO:0009791">
    <property type="term" value="P:post-embryonic development"/>
    <property type="evidence" value="ECO:0007669"/>
    <property type="project" value="UniProtKB-ARBA"/>
</dbReference>
<dbReference type="InterPro" id="IPR000719">
    <property type="entry name" value="Prot_kinase_dom"/>
</dbReference>
<feature type="chain" id="PRO_5007588420" description="non-specific serine/threonine protein kinase" evidence="17">
    <location>
        <begin position="22"/>
        <end position="878"/>
    </location>
</feature>
<comment type="similarity">
    <text evidence="2">Belongs to the protein kinase superfamily. Ser/Thr protein kinase family.</text>
</comment>